<name>A0A2D4L9X7_9SAUR</name>
<evidence type="ECO:0000313" key="2">
    <source>
        <dbReference type="EMBL" id="LAB17718.1"/>
    </source>
</evidence>
<accession>A0A2D4L9X7</accession>
<dbReference type="PANTHER" id="PTHR10668">
    <property type="entry name" value="PHYTOENE DEHYDROGENASE"/>
    <property type="match status" value="1"/>
</dbReference>
<dbReference type="PANTHER" id="PTHR10668:SF103">
    <property type="entry name" value="PYRIDINE NUCLEOTIDE-DISULFIDE OXIDOREDUCTASE DOMAIN-CONTAINING PROTEIN 2"/>
    <property type="match status" value="1"/>
</dbReference>
<sequence>MIEMCIPSVLDPTLAPPGCHVISLFTQYTPYLLAGEKQWHSRDREDYANRVFDSVEAYAPGFKASIIGTDVLTPPDLEKIFGLPGGVCISRKSPPPPSI</sequence>
<reference evidence="2" key="1">
    <citation type="submission" date="2017-07" db="EMBL/GenBank/DDBJ databases">
        <authorList>
            <person name="Mikheyev A."/>
            <person name="Grau M."/>
        </authorList>
    </citation>
    <scope>NUCLEOTIDE SEQUENCE</scope>
    <source>
        <tissue evidence="2">Venom_gland</tissue>
    </source>
</reference>
<organism evidence="2">
    <name type="scientific">Micrurus spixii</name>
    <name type="common">Amazon coral snake</name>
    <dbReference type="NCBI Taxonomy" id="129469"/>
    <lineage>
        <taxon>Eukaryota</taxon>
        <taxon>Metazoa</taxon>
        <taxon>Chordata</taxon>
        <taxon>Craniata</taxon>
        <taxon>Vertebrata</taxon>
        <taxon>Euteleostomi</taxon>
        <taxon>Lepidosauria</taxon>
        <taxon>Squamata</taxon>
        <taxon>Bifurcata</taxon>
        <taxon>Unidentata</taxon>
        <taxon>Episquamata</taxon>
        <taxon>Toxicofera</taxon>
        <taxon>Serpentes</taxon>
        <taxon>Colubroidea</taxon>
        <taxon>Elapidae</taxon>
        <taxon>Elapinae</taxon>
        <taxon>Micrurus</taxon>
    </lineage>
</organism>
<protein>
    <submittedName>
        <fullName evidence="2">Uncharacterized protein</fullName>
    </submittedName>
</protein>
<evidence type="ECO:0000256" key="1">
    <source>
        <dbReference type="ARBA" id="ARBA00006046"/>
    </source>
</evidence>
<reference evidence="2" key="2">
    <citation type="submission" date="2017-11" db="EMBL/GenBank/DDBJ databases">
        <title>Coralsnake Venomics: Analyses of Venom Gland Transcriptomes and Proteomes of Six Brazilian Taxa.</title>
        <authorList>
            <person name="Aird S.D."/>
            <person name="Jorge da Silva N."/>
            <person name="Qiu L."/>
            <person name="Villar-Briones A."/>
            <person name="Aparecida-Saddi V."/>
            <person name="Campos-Telles M.P."/>
            <person name="Grau M."/>
            <person name="Mikheyev A.S."/>
        </authorList>
    </citation>
    <scope>NUCLEOTIDE SEQUENCE</scope>
    <source>
        <tissue evidence="2">Venom_gland</tissue>
    </source>
</reference>
<proteinExistence type="inferred from homology"/>
<dbReference type="AlphaFoldDB" id="A0A2D4L9X7"/>
<comment type="similarity">
    <text evidence="1">Belongs to the carotenoid/retinoid oxidoreductase family.</text>
</comment>
<dbReference type="EMBL" id="IACM01008321">
    <property type="protein sequence ID" value="LAB17718.1"/>
    <property type="molecule type" value="Transcribed_RNA"/>
</dbReference>